<evidence type="ECO:0000313" key="3">
    <source>
        <dbReference type="Proteomes" id="UP000442694"/>
    </source>
</evidence>
<evidence type="ECO:0008006" key="4">
    <source>
        <dbReference type="Google" id="ProtNLM"/>
    </source>
</evidence>
<dbReference type="RefSeq" id="WP_152211667.1">
    <property type="nucleotide sequence ID" value="NZ_WFLN01000004.1"/>
</dbReference>
<feature type="signal peptide" evidence="1">
    <location>
        <begin position="1"/>
        <end position="27"/>
    </location>
</feature>
<dbReference type="EMBL" id="WFLN01000004">
    <property type="protein sequence ID" value="KAB8033581.1"/>
    <property type="molecule type" value="Genomic_DNA"/>
</dbReference>
<reference evidence="2 3" key="1">
    <citation type="submission" date="2019-10" db="EMBL/GenBank/DDBJ databases">
        <title>New genus of Silvanigrellaceae.</title>
        <authorList>
            <person name="Pitt A."/>
            <person name="Hahn M.W."/>
        </authorList>
    </citation>
    <scope>NUCLEOTIDE SEQUENCE [LARGE SCALE GENOMIC DNA]</scope>
    <source>
        <strain evidence="2 3">33A1-SZDP</strain>
    </source>
</reference>
<protein>
    <recommendedName>
        <fullName evidence="4">Lipocalin-like domain-containing protein</fullName>
    </recommendedName>
</protein>
<proteinExistence type="predicted"/>
<sequence>MLIKFFFILSFLFTNLVYSSTSFSSNAETTSHNEVSLPSGQWVSKIESVAIGYYNVIIENGNQVKIYINDNCDLDDFGRKELSTCNKGETLFFYGTASLVNETQNGMLKVYKVSDTRYALVLKNNTPVRLLRFELNFRLADIYPREYNRISHTTNLKLKSNN</sequence>
<name>A0A833N832_9BACT</name>
<dbReference type="Proteomes" id="UP000442694">
    <property type="component" value="Unassembled WGS sequence"/>
</dbReference>
<accession>A0A833N832</accession>
<feature type="chain" id="PRO_5032621239" description="Lipocalin-like domain-containing protein" evidence="1">
    <location>
        <begin position="28"/>
        <end position="162"/>
    </location>
</feature>
<comment type="caution">
    <text evidence="2">The sequence shown here is derived from an EMBL/GenBank/DDBJ whole genome shotgun (WGS) entry which is preliminary data.</text>
</comment>
<gene>
    <name evidence="2" type="ORF">GCL57_02415</name>
</gene>
<organism evidence="2 3">
    <name type="scientific">Fluviispira multicolorata</name>
    <dbReference type="NCBI Taxonomy" id="2654512"/>
    <lineage>
        <taxon>Bacteria</taxon>
        <taxon>Pseudomonadati</taxon>
        <taxon>Bdellovibrionota</taxon>
        <taxon>Oligoflexia</taxon>
        <taxon>Silvanigrellales</taxon>
        <taxon>Silvanigrellaceae</taxon>
        <taxon>Fluviispira</taxon>
    </lineage>
</organism>
<dbReference type="AlphaFoldDB" id="A0A833N832"/>
<evidence type="ECO:0000256" key="1">
    <source>
        <dbReference type="SAM" id="SignalP"/>
    </source>
</evidence>
<keyword evidence="3" id="KW-1185">Reference proteome</keyword>
<evidence type="ECO:0000313" key="2">
    <source>
        <dbReference type="EMBL" id="KAB8033581.1"/>
    </source>
</evidence>
<keyword evidence="1" id="KW-0732">Signal</keyword>